<feature type="region of interest" description="Disordered" evidence="16">
    <location>
        <begin position="340"/>
        <end position="451"/>
    </location>
</feature>
<feature type="compositionally biased region" description="Polar residues" evidence="16">
    <location>
        <begin position="383"/>
        <end position="419"/>
    </location>
</feature>
<evidence type="ECO:0000256" key="11">
    <source>
        <dbReference type="ARBA" id="ARBA00023295"/>
    </source>
</evidence>
<evidence type="ECO:0000256" key="3">
    <source>
        <dbReference type="ARBA" id="ARBA00022622"/>
    </source>
</evidence>
<evidence type="ECO:0000259" key="18">
    <source>
        <dbReference type="PROSITE" id="PS51762"/>
    </source>
</evidence>
<evidence type="ECO:0000256" key="12">
    <source>
        <dbReference type="ARBA" id="ARBA00023316"/>
    </source>
</evidence>
<keyword evidence="7 14" id="KW-0378">Hydrolase</keyword>
<dbReference type="EMBL" id="QLNQ01000030">
    <property type="protein sequence ID" value="RCK55411.1"/>
    <property type="molecule type" value="Genomic_DNA"/>
</dbReference>
<evidence type="ECO:0000313" key="20">
    <source>
        <dbReference type="Proteomes" id="UP000253472"/>
    </source>
</evidence>
<gene>
    <name evidence="19" type="primary">UTR2_1</name>
    <name evidence="19" type="ORF">Cantr_04775</name>
</gene>
<evidence type="ECO:0000256" key="13">
    <source>
        <dbReference type="ARBA" id="ARBA00038074"/>
    </source>
</evidence>
<evidence type="ECO:0000256" key="15">
    <source>
        <dbReference type="PIRSR" id="PIRSR037299-1"/>
    </source>
</evidence>
<dbReference type="GO" id="GO:0009277">
    <property type="term" value="C:fungal-type cell wall"/>
    <property type="evidence" value="ECO:0007669"/>
    <property type="project" value="TreeGrafter"/>
</dbReference>
<dbReference type="InterPro" id="IPR050546">
    <property type="entry name" value="Glycosyl_Hydrlase_16"/>
</dbReference>
<name>A0A367XRH5_9ASCO</name>
<organism evidence="19 20">
    <name type="scientific">Candida viswanathii</name>
    <dbReference type="NCBI Taxonomy" id="5486"/>
    <lineage>
        <taxon>Eukaryota</taxon>
        <taxon>Fungi</taxon>
        <taxon>Dikarya</taxon>
        <taxon>Ascomycota</taxon>
        <taxon>Saccharomycotina</taxon>
        <taxon>Pichiomycetes</taxon>
        <taxon>Debaryomycetaceae</taxon>
        <taxon>Candida/Lodderomyces clade</taxon>
        <taxon>Candida</taxon>
    </lineage>
</organism>
<comment type="catalytic activity">
    <reaction evidence="1">
        <text>Random endo-hydrolysis of N-acetyl-beta-D-glucosaminide (1-&gt;4)-beta-linkages in chitin and chitodextrins.</text>
        <dbReference type="EC" id="3.2.1.14"/>
    </reaction>
</comment>
<keyword evidence="9" id="KW-0325">Glycoprotein</keyword>
<feature type="active site" description="Nucleophile" evidence="15">
    <location>
        <position position="161"/>
    </location>
</feature>
<evidence type="ECO:0000256" key="5">
    <source>
        <dbReference type="ARBA" id="ARBA00022679"/>
    </source>
</evidence>
<keyword evidence="20" id="KW-1185">Reference proteome</keyword>
<keyword evidence="10" id="KW-0449">Lipoprotein</keyword>
<evidence type="ECO:0000256" key="1">
    <source>
        <dbReference type="ARBA" id="ARBA00000822"/>
    </source>
</evidence>
<evidence type="ECO:0000256" key="7">
    <source>
        <dbReference type="ARBA" id="ARBA00022801"/>
    </source>
</evidence>
<feature type="active site" description="Proton donor" evidence="15">
    <location>
        <position position="165"/>
    </location>
</feature>
<dbReference type="CDD" id="cd02183">
    <property type="entry name" value="GH16_fungal_CRH1_transglycosylase"/>
    <property type="match status" value="1"/>
</dbReference>
<dbReference type="InterPro" id="IPR017168">
    <property type="entry name" value="CHR-like"/>
</dbReference>
<feature type="chain" id="PRO_5017017905" description="Crh-like protein" evidence="17">
    <location>
        <begin position="18"/>
        <end position="470"/>
    </location>
</feature>
<dbReference type="PIRSF" id="PIRSF037299">
    <property type="entry name" value="Glycosidase_CRH1_prd"/>
    <property type="match status" value="1"/>
</dbReference>
<keyword evidence="6 17" id="KW-0732">Signal</keyword>
<dbReference type="GO" id="GO:0005975">
    <property type="term" value="P:carbohydrate metabolic process"/>
    <property type="evidence" value="ECO:0007669"/>
    <property type="project" value="InterPro"/>
</dbReference>
<dbReference type="STRING" id="5486.A0A367XRH5"/>
<dbReference type="PANTHER" id="PTHR10963">
    <property type="entry name" value="GLYCOSYL HYDROLASE-RELATED"/>
    <property type="match status" value="1"/>
</dbReference>
<dbReference type="GO" id="GO:0008061">
    <property type="term" value="F:chitin binding"/>
    <property type="evidence" value="ECO:0007669"/>
    <property type="project" value="InterPro"/>
</dbReference>
<comment type="caution">
    <text evidence="19">The sequence shown here is derived from an EMBL/GenBank/DDBJ whole genome shotgun (WGS) entry which is preliminary data.</text>
</comment>
<dbReference type="CDD" id="cd06923">
    <property type="entry name" value="ChtBD1_GH16"/>
    <property type="match status" value="1"/>
</dbReference>
<dbReference type="PANTHER" id="PTHR10963:SF22">
    <property type="entry name" value="GLYCOSIDASE CRH2-RELATED"/>
    <property type="match status" value="1"/>
</dbReference>
<dbReference type="FunFam" id="2.60.120.200:FF:000159">
    <property type="entry name" value="Glycosidase"/>
    <property type="match status" value="1"/>
</dbReference>
<evidence type="ECO:0000256" key="17">
    <source>
        <dbReference type="SAM" id="SignalP"/>
    </source>
</evidence>
<dbReference type="GO" id="GO:0008843">
    <property type="term" value="F:endochitinase activity"/>
    <property type="evidence" value="ECO:0007669"/>
    <property type="project" value="UniProtKB-EC"/>
</dbReference>
<evidence type="ECO:0000256" key="6">
    <source>
        <dbReference type="ARBA" id="ARBA00022729"/>
    </source>
</evidence>
<feature type="compositionally biased region" description="Low complexity" evidence="16">
    <location>
        <begin position="361"/>
        <end position="382"/>
    </location>
</feature>
<dbReference type="SUPFAM" id="SSF49899">
    <property type="entry name" value="Concanavalin A-like lectins/glucanases"/>
    <property type="match status" value="1"/>
</dbReference>
<sequence length="470" mass="51413">MKSIFIVLLALLSVSLADSITCNATTSCPEESPCCSQFGICGTGAYCLGGCDIRYSFNLSSCMPMPRMDSFSESFDSKQKVSEIELQSLYLGNASEADWVYTGWVDYYDESLLLQMPNHTTGTVLSSTKYFWYGKVGATMKTSRTGGVVTAFILFSDVQDEIDYEFVGYDLVNPQSNYYAQGILNYTNSENSTVNNTFEYYHTYEMDWQEDKIDWYVDGEKVRTLHKSDTWNETLNRYNYPQTPSRIQVSLWPGGDPTNGEGTIEWAGGLVNWDSEDIQNHGYFYAQVKDIYMEAYDLPEHVLLKGNSTKGDDYHAFLYNDTKGDDTDIYLTNRKTWLGSDDATGFDPQNENDPVVDESETTIVTTSGSSTITSVSTATSSTQRTANVPAQNTAAANQGNSNANTASSRPTTSANTYNPSAGVGGFVQDSRSSSTTSGDGSSSSGSAGRLNDGIMGMVGAIALGAISFFV</sequence>
<comment type="subcellular location">
    <subcellularLocation>
        <location evidence="2">Membrane</location>
        <topology evidence="2">Lipid-anchor</topology>
        <topology evidence="2">GPI-anchor</topology>
    </subcellularLocation>
</comment>
<evidence type="ECO:0000256" key="14">
    <source>
        <dbReference type="PIRNR" id="PIRNR037299"/>
    </source>
</evidence>
<dbReference type="InterPro" id="IPR013320">
    <property type="entry name" value="ConA-like_dom_sf"/>
</dbReference>
<evidence type="ECO:0000313" key="19">
    <source>
        <dbReference type="EMBL" id="RCK55411.1"/>
    </source>
</evidence>
<dbReference type="Gene3D" id="2.60.120.200">
    <property type="match status" value="1"/>
</dbReference>
<dbReference type="PROSITE" id="PS00026">
    <property type="entry name" value="CHIT_BIND_I_1"/>
    <property type="match status" value="1"/>
</dbReference>
<proteinExistence type="inferred from homology"/>
<dbReference type="InterPro" id="IPR018371">
    <property type="entry name" value="Chitin-binding_1_CS"/>
</dbReference>
<evidence type="ECO:0000256" key="2">
    <source>
        <dbReference type="ARBA" id="ARBA00004589"/>
    </source>
</evidence>
<feature type="compositionally biased region" description="Low complexity" evidence="16">
    <location>
        <begin position="429"/>
        <end position="449"/>
    </location>
</feature>
<comment type="similarity">
    <text evidence="13">Belongs to the glycosyl hydrolase 16 family. CRH1 subfamily.</text>
</comment>
<dbReference type="OrthoDB" id="4781at2759"/>
<protein>
    <recommendedName>
        <fullName evidence="14">Crh-like protein</fullName>
        <ecNumber evidence="14">3.2.-.-</ecNumber>
    </recommendedName>
</protein>
<dbReference type="GO" id="GO:0016757">
    <property type="term" value="F:glycosyltransferase activity"/>
    <property type="evidence" value="ECO:0007669"/>
    <property type="project" value="UniProtKB-KW"/>
</dbReference>
<reference evidence="19 20" key="1">
    <citation type="submission" date="2018-06" db="EMBL/GenBank/DDBJ databases">
        <title>Whole genome sequencing of Candida tropicalis (genome annotated by CSBL at Korea University).</title>
        <authorList>
            <person name="Ahn J."/>
        </authorList>
    </citation>
    <scope>NUCLEOTIDE SEQUENCE [LARGE SCALE GENOMIC DNA]</scope>
    <source>
        <strain evidence="19 20">ATCC 20962</strain>
    </source>
</reference>
<dbReference type="PROSITE" id="PS51762">
    <property type="entry name" value="GH16_2"/>
    <property type="match status" value="1"/>
</dbReference>
<dbReference type="GO" id="GO:0031505">
    <property type="term" value="P:fungal-type cell wall organization"/>
    <property type="evidence" value="ECO:0007669"/>
    <property type="project" value="TreeGrafter"/>
</dbReference>
<keyword evidence="5" id="KW-0808">Transferase</keyword>
<evidence type="ECO:0000256" key="4">
    <source>
        <dbReference type="ARBA" id="ARBA00022676"/>
    </source>
</evidence>
<feature type="signal peptide" evidence="17">
    <location>
        <begin position="1"/>
        <end position="17"/>
    </location>
</feature>
<keyword evidence="4" id="KW-0328">Glycosyltransferase</keyword>
<evidence type="ECO:0000256" key="9">
    <source>
        <dbReference type="ARBA" id="ARBA00023180"/>
    </source>
</evidence>
<dbReference type="GO" id="GO:0098552">
    <property type="term" value="C:side of membrane"/>
    <property type="evidence" value="ECO:0007669"/>
    <property type="project" value="UniProtKB-KW"/>
</dbReference>
<dbReference type="EC" id="3.2.-.-" evidence="14"/>
<keyword evidence="11 19" id="KW-0326">Glycosidase</keyword>
<keyword evidence="3" id="KW-0336">GPI-anchor</keyword>
<evidence type="ECO:0000256" key="8">
    <source>
        <dbReference type="ARBA" id="ARBA00023136"/>
    </source>
</evidence>
<evidence type="ECO:0000256" key="10">
    <source>
        <dbReference type="ARBA" id="ARBA00023288"/>
    </source>
</evidence>
<dbReference type="Proteomes" id="UP000253472">
    <property type="component" value="Unassembled WGS sequence"/>
</dbReference>
<feature type="domain" description="GH16" evidence="18">
    <location>
        <begin position="58"/>
        <end position="275"/>
    </location>
</feature>
<keyword evidence="8 14" id="KW-0472">Membrane</keyword>
<evidence type="ECO:0000256" key="16">
    <source>
        <dbReference type="SAM" id="MobiDB-lite"/>
    </source>
</evidence>
<accession>A0A367XRH5</accession>
<dbReference type="AlphaFoldDB" id="A0A367XRH5"/>
<dbReference type="Pfam" id="PF00722">
    <property type="entry name" value="Glyco_hydro_16"/>
    <property type="match status" value="1"/>
</dbReference>
<dbReference type="InterPro" id="IPR000757">
    <property type="entry name" value="Beta-glucanase-like"/>
</dbReference>
<keyword evidence="12" id="KW-0961">Cell wall biogenesis/degradation</keyword>